<dbReference type="GO" id="GO:0000139">
    <property type="term" value="C:Golgi membrane"/>
    <property type="evidence" value="ECO:0007669"/>
    <property type="project" value="UniProtKB-SubCell"/>
</dbReference>
<evidence type="ECO:0000313" key="14">
    <source>
        <dbReference type="EMBL" id="CAF2982984.1"/>
    </source>
</evidence>
<comment type="subcellular location">
    <subcellularLocation>
        <location evidence="1">Golgi apparatus membrane</location>
        <topology evidence="1">Single-pass type IV membrane protein</topology>
    </subcellularLocation>
</comment>
<name>A0A7R8HB97_LEPSM</name>
<feature type="coiled-coil region" evidence="10">
    <location>
        <begin position="474"/>
        <end position="508"/>
    </location>
</feature>
<feature type="coiled-coil region" evidence="10">
    <location>
        <begin position="250"/>
        <end position="326"/>
    </location>
</feature>
<sequence>MSGNRIKSLLKSWEDFGLHSFQEDLDSFAAEITDRVDKSEESKAQLINEYSKWINDSNEVKSPTLTHLITSFQSQVDELTKRSTESEKGFLKLYSKIITDLKDPVPVLMEIRDSVLGRLSKYEDLEIEVSQLRETLKDYNSEISKSRSNEKKLADLKAKVEAYDRNIDATLQERIGEVTKQIAEDSYEKVKEIKYENDMLEMRLSDIESRNRDLQTKHDMVQTELFDLKRRREEKSDAIGSEIDILYDDLENTQSRFVIAEKENEAFKEEISELKRRIAQERLSSSSKEDESAISIREFEAKTREIQRLMKENDQFKKQNSALEEYYDDKFKELDNVIMDLKEQSLEFDDNQEDKPLETLILGKSKELQTKNSLLRLDNEQLRSEFDTLQSKHQLLSSANDKQRDLIAELEKHVESLQNISDSRGEAEGRSSTDILNDALNDEEGGNVSKDDNQNSSSLLPIIKAQRERFRLRHEELEELQSKQLQQMSLLQKEVSDLQRDNVKLYEKIRFLQSPGSTHVRISGDSSEVESRYSTTYEQNLNPFTTFNRREKNRQYGNLNVVEKIILSMYSLY</sequence>
<dbReference type="Pfam" id="PF08172">
    <property type="entry name" value="CASP_C"/>
    <property type="match status" value="1"/>
</dbReference>
<dbReference type="AlphaFoldDB" id="A0A7R8HB97"/>
<gene>
    <name evidence="14" type="ORF">LSAA_12494</name>
</gene>
<feature type="domain" description="Cux N-terminal" evidence="13">
    <location>
        <begin position="3"/>
        <end position="114"/>
    </location>
</feature>
<dbReference type="PANTHER" id="PTHR14043:SF2">
    <property type="entry name" value="HOMEOBOX PROTEIN CUT"/>
    <property type="match status" value="1"/>
</dbReference>
<evidence type="ECO:0000256" key="8">
    <source>
        <dbReference type="ARBA" id="ARBA00023054"/>
    </source>
</evidence>
<feature type="region of interest" description="Disordered" evidence="11">
    <location>
        <begin position="437"/>
        <end position="459"/>
    </location>
</feature>
<dbReference type="OrthoDB" id="10257567at2759"/>
<keyword evidence="7" id="KW-0333">Golgi apparatus</keyword>
<keyword evidence="4" id="KW-0813">Transport</keyword>
<dbReference type="PANTHER" id="PTHR14043">
    <property type="entry name" value="CCAAT DISPLACEMENT PROTEIN-RELATED"/>
    <property type="match status" value="1"/>
</dbReference>
<evidence type="ECO:0000256" key="11">
    <source>
        <dbReference type="SAM" id="MobiDB-lite"/>
    </source>
</evidence>
<comment type="similarity">
    <text evidence="2">Belongs to the CASP family.</text>
</comment>
<keyword evidence="15" id="KW-1185">Reference proteome</keyword>
<evidence type="ECO:0000313" key="15">
    <source>
        <dbReference type="Proteomes" id="UP000675881"/>
    </source>
</evidence>
<dbReference type="InterPro" id="IPR012955">
    <property type="entry name" value="CASP_C"/>
</dbReference>
<accession>A0A7R8HB97</accession>
<evidence type="ECO:0000256" key="2">
    <source>
        <dbReference type="ARBA" id="ARBA00006415"/>
    </source>
</evidence>
<feature type="coiled-coil region" evidence="10">
    <location>
        <begin position="365"/>
        <end position="420"/>
    </location>
</feature>
<evidence type="ECO:0000259" key="13">
    <source>
        <dbReference type="Pfam" id="PF25398"/>
    </source>
</evidence>
<keyword evidence="9" id="KW-0472">Membrane</keyword>
<evidence type="ECO:0000256" key="10">
    <source>
        <dbReference type="SAM" id="Coils"/>
    </source>
</evidence>
<evidence type="ECO:0000256" key="3">
    <source>
        <dbReference type="ARBA" id="ARBA00018691"/>
    </source>
</evidence>
<evidence type="ECO:0000256" key="4">
    <source>
        <dbReference type="ARBA" id="ARBA00022448"/>
    </source>
</evidence>
<proteinExistence type="inferred from homology"/>
<keyword evidence="6" id="KW-1133">Transmembrane helix</keyword>
<reference evidence="14" key="1">
    <citation type="submission" date="2021-02" db="EMBL/GenBank/DDBJ databases">
        <authorList>
            <person name="Bekaert M."/>
        </authorList>
    </citation>
    <scope>NUCLEOTIDE SEQUENCE</scope>
    <source>
        <strain evidence="14">IoA-00</strain>
    </source>
</reference>
<dbReference type="Pfam" id="PF25398">
    <property type="entry name" value="CUX1_N"/>
    <property type="match status" value="1"/>
</dbReference>
<evidence type="ECO:0000256" key="7">
    <source>
        <dbReference type="ARBA" id="ARBA00023034"/>
    </source>
</evidence>
<dbReference type="GO" id="GO:0006891">
    <property type="term" value="P:intra-Golgi vesicle-mediated transport"/>
    <property type="evidence" value="ECO:0007669"/>
    <property type="project" value="InterPro"/>
</dbReference>
<evidence type="ECO:0000259" key="12">
    <source>
        <dbReference type="Pfam" id="PF08172"/>
    </source>
</evidence>
<dbReference type="Proteomes" id="UP000675881">
    <property type="component" value="Chromosome 6"/>
</dbReference>
<dbReference type="InterPro" id="IPR057476">
    <property type="entry name" value="Cux_N"/>
</dbReference>
<feature type="domain" description="CASP C-terminal" evidence="12">
    <location>
        <begin position="388"/>
        <end position="569"/>
    </location>
</feature>
<keyword evidence="5" id="KW-0812">Transmembrane</keyword>
<protein>
    <recommendedName>
        <fullName evidence="3">Protein CASP</fullName>
    </recommendedName>
</protein>
<evidence type="ECO:0000256" key="1">
    <source>
        <dbReference type="ARBA" id="ARBA00004409"/>
    </source>
</evidence>
<evidence type="ECO:0000256" key="9">
    <source>
        <dbReference type="ARBA" id="ARBA00023136"/>
    </source>
</evidence>
<feature type="coiled-coil region" evidence="10">
    <location>
        <begin position="122"/>
        <end position="224"/>
    </location>
</feature>
<organism evidence="14 15">
    <name type="scientific">Lepeophtheirus salmonis</name>
    <name type="common">Salmon louse</name>
    <name type="synonym">Caligus salmonis</name>
    <dbReference type="NCBI Taxonomy" id="72036"/>
    <lineage>
        <taxon>Eukaryota</taxon>
        <taxon>Metazoa</taxon>
        <taxon>Ecdysozoa</taxon>
        <taxon>Arthropoda</taxon>
        <taxon>Crustacea</taxon>
        <taxon>Multicrustacea</taxon>
        <taxon>Hexanauplia</taxon>
        <taxon>Copepoda</taxon>
        <taxon>Siphonostomatoida</taxon>
        <taxon>Caligidae</taxon>
        <taxon>Lepeophtheirus</taxon>
    </lineage>
</organism>
<evidence type="ECO:0000256" key="6">
    <source>
        <dbReference type="ARBA" id="ARBA00022989"/>
    </source>
</evidence>
<dbReference type="EMBL" id="HG994585">
    <property type="protein sequence ID" value="CAF2982984.1"/>
    <property type="molecule type" value="Genomic_DNA"/>
</dbReference>
<evidence type="ECO:0000256" key="5">
    <source>
        <dbReference type="ARBA" id="ARBA00022692"/>
    </source>
</evidence>
<keyword evidence="8 10" id="KW-0175">Coiled coil</keyword>